<sequence length="277" mass="30847">MYEMNLHRAESRFSLRQDNGLSPLHKMEPRAKLIAIIGFICLVTGLSSFSLLIIGAAFLGILITLSGLSWRWLAGRLAWVVPTAACLILLLPVVTPGELWMQVTLGPWAVILTRQGVQRAFLLILRLIIALLAVILLVGTTPFSEIMLALKSLRVPPVLVQLIELAVRYLFVIGDELNRMYIARRARCFKAGRSLAATYTFYTLGQLIGTLFLRSWQRSERIYLAMLARGFTGSYRVPGHSTRPAGRDLAWSLGILGTALGLRLLELGGLTWIISYR</sequence>
<dbReference type="PANTHER" id="PTHR34857">
    <property type="entry name" value="SLL0384 PROTEIN"/>
    <property type="match status" value="1"/>
</dbReference>
<accession>D9S1T1</accession>
<feature type="transmembrane region" description="Helical" evidence="6">
    <location>
        <begin position="158"/>
        <end position="174"/>
    </location>
</feature>
<name>D9S1T1_THEOJ</name>
<keyword evidence="5 6" id="KW-0472">Membrane</keyword>
<dbReference type="PANTHER" id="PTHR34857:SF2">
    <property type="entry name" value="SLL0384 PROTEIN"/>
    <property type="match status" value="1"/>
</dbReference>
<organism evidence="7 8">
    <name type="scientific">Thermosediminibacter oceani (strain ATCC BAA-1034 / DSM 16646 / JW/IW-1228P)</name>
    <dbReference type="NCBI Taxonomy" id="555079"/>
    <lineage>
        <taxon>Bacteria</taxon>
        <taxon>Bacillati</taxon>
        <taxon>Bacillota</taxon>
        <taxon>Clostridia</taxon>
        <taxon>Thermosediminibacterales</taxon>
        <taxon>Thermosediminibacteraceae</taxon>
        <taxon>Thermosediminibacter</taxon>
    </lineage>
</organism>
<feature type="transmembrane region" description="Helical" evidence="6">
    <location>
        <begin position="77"/>
        <end position="99"/>
    </location>
</feature>
<proteinExistence type="predicted"/>
<dbReference type="InterPro" id="IPR012809">
    <property type="entry name" value="ECF_CbiQ"/>
</dbReference>
<protein>
    <submittedName>
        <fullName evidence="7">Cobalt ABC transporter, inner membrane subunit CbiQ</fullName>
    </submittedName>
</protein>
<keyword evidence="3 6" id="KW-0812">Transmembrane</keyword>
<dbReference type="EMBL" id="CP002131">
    <property type="protein sequence ID" value="ADL07358.1"/>
    <property type="molecule type" value="Genomic_DNA"/>
</dbReference>
<dbReference type="Proteomes" id="UP000000272">
    <property type="component" value="Chromosome"/>
</dbReference>
<reference evidence="7 8" key="1">
    <citation type="journal article" date="2010" name="Stand. Genomic Sci.">
        <title>Complete genome sequence of Thermosediminibacter oceani type strain (JW/IW-1228P).</title>
        <authorList>
            <person name="Pitluck S."/>
            <person name="Yasawong M."/>
            <person name="Munk C."/>
            <person name="Nolan M."/>
            <person name="Lapidus A."/>
            <person name="Lucas S."/>
            <person name="Glavina Del Rio T."/>
            <person name="Tice H."/>
            <person name="Cheng J.F."/>
            <person name="Bruce D."/>
            <person name="Detter C."/>
            <person name="Tapia R."/>
            <person name="Han C."/>
            <person name="Goodwin L."/>
            <person name="Liolios K."/>
            <person name="Ivanova N."/>
            <person name="Mavromatis K."/>
            <person name="Mikhailova N."/>
            <person name="Pati A."/>
            <person name="Chen A."/>
            <person name="Palaniappan K."/>
            <person name="Land M."/>
            <person name="Hauser L."/>
            <person name="Chang Y.J."/>
            <person name="Jeffries C.D."/>
            <person name="Rohde M."/>
            <person name="Spring S."/>
            <person name="Sikorski J."/>
            <person name="Goker M."/>
            <person name="Woyke T."/>
            <person name="Bristow J."/>
            <person name="Eisen J.A."/>
            <person name="Markowitz V."/>
            <person name="Hugenholtz P."/>
            <person name="Kyrpides N.C."/>
            <person name="Klenk H.P."/>
        </authorList>
    </citation>
    <scope>NUCLEOTIDE SEQUENCE [LARGE SCALE GENOMIC DNA]</scope>
    <source>
        <strain evidence="8">ATCC BAA-1034 / DSM 16646 / JW/IW-1228P</strain>
    </source>
</reference>
<dbReference type="HOGENOM" id="CLU_056469_1_2_9"/>
<evidence type="ECO:0000313" key="8">
    <source>
        <dbReference type="Proteomes" id="UP000000272"/>
    </source>
</evidence>
<evidence type="ECO:0000256" key="1">
    <source>
        <dbReference type="ARBA" id="ARBA00004651"/>
    </source>
</evidence>
<dbReference type="InterPro" id="IPR003339">
    <property type="entry name" value="ABC/ECF_trnsptr_transmembrane"/>
</dbReference>
<gene>
    <name evidence="7" type="ordered locus">Toce_0585</name>
</gene>
<keyword evidence="2" id="KW-1003">Cell membrane</keyword>
<feature type="transmembrane region" description="Helical" evidence="6">
    <location>
        <begin position="195"/>
        <end position="216"/>
    </location>
</feature>
<evidence type="ECO:0000256" key="5">
    <source>
        <dbReference type="ARBA" id="ARBA00023136"/>
    </source>
</evidence>
<keyword evidence="4 6" id="KW-1133">Transmembrane helix</keyword>
<comment type="subcellular location">
    <subcellularLocation>
        <location evidence="1">Cell membrane</location>
        <topology evidence="1">Multi-pass membrane protein</topology>
    </subcellularLocation>
</comment>
<feature type="transmembrane region" description="Helical" evidence="6">
    <location>
        <begin position="33"/>
        <end position="65"/>
    </location>
</feature>
<dbReference type="InterPro" id="IPR051611">
    <property type="entry name" value="ECF_transporter_component"/>
</dbReference>
<dbReference type="AlphaFoldDB" id="D9S1T1"/>
<dbReference type="NCBIfam" id="TIGR02454">
    <property type="entry name" value="ECF_T_CbiQ"/>
    <property type="match status" value="1"/>
</dbReference>
<evidence type="ECO:0000256" key="4">
    <source>
        <dbReference type="ARBA" id="ARBA00022989"/>
    </source>
</evidence>
<feature type="transmembrane region" description="Helical" evidence="6">
    <location>
        <begin position="249"/>
        <end position="274"/>
    </location>
</feature>
<dbReference type="GO" id="GO:0043190">
    <property type="term" value="C:ATP-binding cassette (ABC) transporter complex"/>
    <property type="evidence" value="ECO:0007669"/>
    <property type="project" value="InterPro"/>
</dbReference>
<keyword evidence="8" id="KW-1185">Reference proteome</keyword>
<dbReference type="GO" id="GO:0006824">
    <property type="term" value="P:cobalt ion transport"/>
    <property type="evidence" value="ECO:0007669"/>
    <property type="project" value="InterPro"/>
</dbReference>
<dbReference type="KEGG" id="toc:Toce_0585"/>
<evidence type="ECO:0000256" key="2">
    <source>
        <dbReference type="ARBA" id="ARBA00022475"/>
    </source>
</evidence>
<evidence type="ECO:0000256" key="3">
    <source>
        <dbReference type="ARBA" id="ARBA00022692"/>
    </source>
</evidence>
<evidence type="ECO:0000256" key="6">
    <source>
        <dbReference type="SAM" id="Phobius"/>
    </source>
</evidence>
<dbReference type="eggNOG" id="COG0619">
    <property type="taxonomic scope" value="Bacteria"/>
</dbReference>
<feature type="transmembrane region" description="Helical" evidence="6">
    <location>
        <begin position="120"/>
        <end position="138"/>
    </location>
</feature>
<dbReference type="CDD" id="cd16914">
    <property type="entry name" value="EcfT"/>
    <property type="match status" value="1"/>
</dbReference>
<evidence type="ECO:0000313" key="7">
    <source>
        <dbReference type="EMBL" id="ADL07358.1"/>
    </source>
</evidence>
<dbReference type="Pfam" id="PF02361">
    <property type="entry name" value="CbiQ"/>
    <property type="match status" value="1"/>
</dbReference>
<dbReference type="STRING" id="555079.Toce_0585"/>